<proteinExistence type="predicted"/>
<keyword evidence="3" id="KW-1185">Reference proteome</keyword>
<dbReference type="EMBL" id="BAAABU010000017">
    <property type="protein sequence ID" value="GAA0249534.1"/>
    <property type="molecule type" value="Genomic_DNA"/>
</dbReference>
<evidence type="ECO:0000313" key="2">
    <source>
        <dbReference type="EMBL" id="GAA0249534.1"/>
    </source>
</evidence>
<feature type="compositionally biased region" description="Gly residues" evidence="1">
    <location>
        <begin position="14"/>
        <end position="31"/>
    </location>
</feature>
<organism evidence="2 3">
    <name type="scientific">Saccharothrix mutabilis subsp. mutabilis</name>
    <dbReference type="NCBI Taxonomy" id="66855"/>
    <lineage>
        <taxon>Bacteria</taxon>
        <taxon>Bacillati</taxon>
        <taxon>Actinomycetota</taxon>
        <taxon>Actinomycetes</taxon>
        <taxon>Pseudonocardiales</taxon>
        <taxon>Pseudonocardiaceae</taxon>
        <taxon>Saccharothrix</taxon>
    </lineage>
</organism>
<comment type="caution">
    <text evidence="2">The sequence shown here is derived from an EMBL/GenBank/DDBJ whole genome shotgun (WGS) entry which is preliminary data.</text>
</comment>
<evidence type="ECO:0000313" key="3">
    <source>
        <dbReference type="Proteomes" id="UP001500416"/>
    </source>
</evidence>
<protein>
    <submittedName>
        <fullName evidence="2">Uncharacterized protein</fullName>
    </submittedName>
</protein>
<evidence type="ECO:0000256" key="1">
    <source>
        <dbReference type="SAM" id="MobiDB-lite"/>
    </source>
</evidence>
<feature type="compositionally biased region" description="Basic residues" evidence="1">
    <location>
        <begin position="62"/>
        <end position="75"/>
    </location>
</feature>
<sequence length="114" mass="12596">MHSLLRRPALPVHSGGGHRLGKPGGEHGVPGGVHRLLANLINTPPDHIVNHPGLNPGTLHNGPKHMGKQVHRMHPGQRPTNLALPNRRPNRRNHHRIPHHNLLTIDTNSQPQRS</sequence>
<gene>
    <name evidence="2" type="ORF">GCM10010492_56990</name>
</gene>
<feature type="region of interest" description="Disordered" evidence="1">
    <location>
        <begin position="50"/>
        <end position="114"/>
    </location>
</feature>
<reference evidence="2 3" key="1">
    <citation type="journal article" date="2019" name="Int. J. Syst. Evol. Microbiol.">
        <title>The Global Catalogue of Microorganisms (GCM) 10K type strain sequencing project: providing services to taxonomists for standard genome sequencing and annotation.</title>
        <authorList>
            <consortium name="The Broad Institute Genomics Platform"/>
            <consortium name="The Broad Institute Genome Sequencing Center for Infectious Disease"/>
            <person name="Wu L."/>
            <person name="Ma J."/>
        </authorList>
    </citation>
    <scope>NUCLEOTIDE SEQUENCE [LARGE SCALE GENOMIC DNA]</scope>
    <source>
        <strain evidence="2 3">JCM 3380</strain>
    </source>
</reference>
<feature type="compositionally biased region" description="Low complexity" evidence="1">
    <location>
        <begin position="78"/>
        <end position="87"/>
    </location>
</feature>
<name>A0ABN0UG79_9PSEU</name>
<dbReference type="Proteomes" id="UP001500416">
    <property type="component" value="Unassembled WGS sequence"/>
</dbReference>
<feature type="compositionally biased region" description="Basic residues" evidence="1">
    <location>
        <begin position="88"/>
        <end position="99"/>
    </location>
</feature>
<accession>A0ABN0UG79</accession>
<feature type="region of interest" description="Disordered" evidence="1">
    <location>
        <begin position="1"/>
        <end position="32"/>
    </location>
</feature>
<feature type="compositionally biased region" description="Polar residues" evidence="1">
    <location>
        <begin position="104"/>
        <end position="114"/>
    </location>
</feature>